<protein>
    <submittedName>
        <fullName evidence="1">Uncharacterized protein</fullName>
    </submittedName>
</protein>
<keyword evidence="2" id="KW-1185">Reference proteome</keyword>
<dbReference type="Pfam" id="PF05380">
    <property type="entry name" value="Peptidase_A17"/>
    <property type="match status" value="1"/>
</dbReference>
<accession>A0AAV6UA51</accession>
<proteinExistence type="predicted"/>
<dbReference type="Proteomes" id="UP000827092">
    <property type="component" value="Unassembled WGS sequence"/>
</dbReference>
<name>A0AAV6UA51_9ARAC</name>
<comment type="caution">
    <text evidence="1">The sequence shown here is derived from an EMBL/GenBank/DDBJ whole genome shotgun (WGS) entry which is preliminary data.</text>
</comment>
<reference evidence="1 2" key="1">
    <citation type="journal article" date="2022" name="Nat. Ecol. Evol.">
        <title>A masculinizing supergene underlies an exaggerated male reproductive morph in a spider.</title>
        <authorList>
            <person name="Hendrickx F."/>
            <person name="De Corte Z."/>
            <person name="Sonet G."/>
            <person name="Van Belleghem S.M."/>
            <person name="Kostlbacher S."/>
            <person name="Vangestel C."/>
        </authorList>
    </citation>
    <scope>NUCLEOTIDE SEQUENCE [LARGE SCALE GENOMIC DNA]</scope>
    <source>
        <strain evidence="1">W744_W776</strain>
    </source>
</reference>
<dbReference type="PANTHER" id="PTHR47331">
    <property type="entry name" value="PHD-TYPE DOMAIN-CONTAINING PROTEIN"/>
    <property type="match status" value="1"/>
</dbReference>
<evidence type="ECO:0000313" key="2">
    <source>
        <dbReference type="Proteomes" id="UP000827092"/>
    </source>
</evidence>
<dbReference type="EMBL" id="JAFNEN010000553">
    <property type="protein sequence ID" value="KAG8180718.1"/>
    <property type="molecule type" value="Genomic_DNA"/>
</dbReference>
<dbReference type="AlphaFoldDB" id="A0AAV6UA51"/>
<organism evidence="1 2">
    <name type="scientific">Oedothorax gibbosus</name>
    <dbReference type="NCBI Taxonomy" id="931172"/>
    <lineage>
        <taxon>Eukaryota</taxon>
        <taxon>Metazoa</taxon>
        <taxon>Ecdysozoa</taxon>
        <taxon>Arthropoda</taxon>
        <taxon>Chelicerata</taxon>
        <taxon>Arachnida</taxon>
        <taxon>Araneae</taxon>
        <taxon>Araneomorphae</taxon>
        <taxon>Entelegynae</taxon>
        <taxon>Araneoidea</taxon>
        <taxon>Linyphiidae</taxon>
        <taxon>Erigoninae</taxon>
        <taxon>Oedothorax</taxon>
    </lineage>
</organism>
<gene>
    <name evidence="1" type="ORF">JTE90_004677</name>
</gene>
<sequence length="161" mass="18657">MMKRGGFHLRKWRANVPAILEDVLAEEEDLTLVDDDVKVIGMKWNPRTDLFGFKVTPCEKKKNFSKPAILAETSRVFDPIGFISSCVVLMKILLQDVWKQNLAWDQPIPEELNKRWLTFSKNFISLSKWKFQDAFCSLKVFKLSYTGSVMLLKRPIALQCT</sequence>
<evidence type="ECO:0000313" key="1">
    <source>
        <dbReference type="EMBL" id="KAG8180718.1"/>
    </source>
</evidence>
<dbReference type="InterPro" id="IPR008042">
    <property type="entry name" value="Retrotrans_Pao"/>
</dbReference>